<dbReference type="InterPro" id="IPR045467">
    <property type="entry name" value="DUF6497"/>
</dbReference>
<name>A0A2W5UCN0_CERSP</name>
<proteinExistence type="predicted"/>
<dbReference type="AlphaFoldDB" id="A0A2W5UCN0"/>
<dbReference type="Pfam" id="PF20107">
    <property type="entry name" value="DUF6497"/>
    <property type="match status" value="1"/>
</dbReference>
<comment type="caution">
    <text evidence="1">The sequence shown here is derived from an EMBL/GenBank/DDBJ whole genome shotgun (WGS) entry which is preliminary data.</text>
</comment>
<evidence type="ECO:0000313" key="1">
    <source>
        <dbReference type="EMBL" id="PZR01074.1"/>
    </source>
</evidence>
<evidence type="ECO:0000313" key="2">
    <source>
        <dbReference type="Proteomes" id="UP000248975"/>
    </source>
</evidence>
<gene>
    <name evidence="1" type="ORF">DI533_08030</name>
</gene>
<protein>
    <submittedName>
        <fullName evidence="1">Acetolactate synthase</fullName>
    </submittedName>
</protein>
<sequence>MAGSDEKIAVPSGQVLTLQDVVWNAPGPAGLTMRFRFVAPGIAEEGGTVDFDTAATDMAWLCQNFALPRISNTGPRPEQIIISLADRALEFGQAAPEATQFFSAYSLVDGVCVEEPF</sequence>
<dbReference type="EMBL" id="QFQS01000001">
    <property type="protein sequence ID" value="PZR01074.1"/>
    <property type="molecule type" value="Genomic_DNA"/>
</dbReference>
<reference evidence="1 2" key="1">
    <citation type="submission" date="2017-08" db="EMBL/GenBank/DDBJ databases">
        <title>Infants hospitalized years apart are colonized by the same room-sourced microbial strains.</title>
        <authorList>
            <person name="Brooks B."/>
            <person name="Olm M.R."/>
            <person name="Firek B.A."/>
            <person name="Baker R."/>
            <person name="Thomas B.C."/>
            <person name="Morowitz M.J."/>
            <person name="Banfield J.F."/>
        </authorList>
    </citation>
    <scope>NUCLEOTIDE SEQUENCE [LARGE SCALE GENOMIC DNA]</scope>
    <source>
        <strain evidence="1">S2_003_000_R2_11</strain>
    </source>
</reference>
<accession>A0A2W5UCN0</accession>
<organism evidence="1 2">
    <name type="scientific">Cereibacter sphaeroides</name>
    <name type="common">Rhodobacter sphaeroides</name>
    <dbReference type="NCBI Taxonomy" id="1063"/>
    <lineage>
        <taxon>Bacteria</taxon>
        <taxon>Pseudomonadati</taxon>
        <taxon>Pseudomonadota</taxon>
        <taxon>Alphaproteobacteria</taxon>
        <taxon>Rhodobacterales</taxon>
        <taxon>Paracoccaceae</taxon>
        <taxon>Cereibacter</taxon>
    </lineage>
</organism>
<dbReference type="Proteomes" id="UP000248975">
    <property type="component" value="Unassembled WGS sequence"/>
</dbReference>